<proteinExistence type="predicted"/>
<dbReference type="EMBL" id="SSOA01000002">
    <property type="protein sequence ID" value="THF52018.1"/>
    <property type="molecule type" value="Genomic_DNA"/>
</dbReference>
<accession>A0A4S4A154</accession>
<organism evidence="1 2">
    <name type="scientific">Allorhizobium terrae</name>
    <dbReference type="NCBI Taxonomy" id="1848972"/>
    <lineage>
        <taxon>Bacteria</taxon>
        <taxon>Pseudomonadati</taxon>
        <taxon>Pseudomonadota</taxon>
        <taxon>Alphaproteobacteria</taxon>
        <taxon>Hyphomicrobiales</taxon>
        <taxon>Rhizobiaceae</taxon>
        <taxon>Rhizobium/Agrobacterium group</taxon>
        <taxon>Allorhizobium</taxon>
    </lineage>
</organism>
<keyword evidence="2" id="KW-1185">Reference proteome</keyword>
<protein>
    <recommendedName>
        <fullName evidence="3">DUF1127 domain-containing protein</fullName>
    </recommendedName>
</protein>
<evidence type="ECO:0000313" key="1">
    <source>
        <dbReference type="EMBL" id="THF52018.1"/>
    </source>
</evidence>
<gene>
    <name evidence="1" type="ORF">E6C51_04100</name>
</gene>
<reference evidence="1 2" key="1">
    <citation type="submission" date="2019-04" db="EMBL/GenBank/DDBJ databases">
        <title>Rhizobium terrae sp. nov., isolated from a paddy soil.</title>
        <authorList>
            <person name="Lin S.-Y."/>
            <person name="Hameed A."/>
            <person name="Huang H.-I."/>
            <person name="Young C.-C."/>
        </authorList>
    </citation>
    <scope>NUCLEOTIDE SEQUENCE [LARGE SCALE GENOMIC DNA]</scope>
    <source>
        <strain evidence="1 2">CC-HIH110</strain>
    </source>
</reference>
<dbReference type="RefSeq" id="WP_190235135.1">
    <property type="nucleotide sequence ID" value="NZ_SSOA01000002.1"/>
</dbReference>
<name>A0A4S4A154_9HYPH</name>
<evidence type="ECO:0008006" key="3">
    <source>
        <dbReference type="Google" id="ProtNLM"/>
    </source>
</evidence>
<dbReference type="Proteomes" id="UP000310754">
    <property type="component" value="Unassembled WGS sequence"/>
</dbReference>
<comment type="caution">
    <text evidence="1">The sequence shown here is derived from an EMBL/GenBank/DDBJ whole genome shotgun (WGS) entry which is preliminary data.</text>
</comment>
<evidence type="ECO:0000313" key="2">
    <source>
        <dbReference type="Proteomes" id="UP000310754"/>
    </source>
</evidence>
<sequence length="70" mass="8353">MEIVQKGRPLHVEVRQNTRLTAIKEWVRGHLEQRKRKAKRAQTIAIIMNLPEDIRRDIGIVDDSWMHQQN</sequence>
<dbReference type="AlphaFoldDB" id="A0A4S4A154"/>